<organism evidence="1 2">
    <name type="scientific">Variovorax boronicumulans</name>
    <dbReference type="NCBI Taxonomy" id="436515"/>
    <lineage>
        <taxon>Bacteria</taxon>
        <taxon>Pseudomonadati</taxon>
        <taxon>Pseudomonadota</taxon>
        <taxon>Betaproteobacteria</taxon>
        <taxon>Burkholderiales</taxon>
        <taxon>Comamonadaceae</taxon>
        <taxon>Variovorax</taxon>
    </lineage>
</organism>
<protein>
    <submittedName>
        <fullName evidence="1">Uncharacterized protein</fullName>
    </submittedName>
</protein>
<gene>
    <name evidence="1" type="ORF">J2W31_002347</name>
</gene>
<accession>A0AAW8CZD5</accession>
<dbReference type="RefSeq" id="WP_307684864.1">
    <property type="nucleotide sequence ID" value="NZ_JAUSRD010000004.1"/>
</dbReference>
<name>A0AAW8CZD5_9BURK</name>
<dbReference type="Proteomes" id="UP001242045">
    <property type="component" value="Unassembled WGS sequence"/>
</dbReference>
<dbReference type="AlphaFoldDB" id="A0AAW8CZD5"/>
<proteinExistence type="predicted"/>
<evidence type="ECO:0000313" key="1">
    <source>
        <dbReference type="EMBL" id="MDP9893236.1"/>
    </source>
</evidence>
<comment type="caution">
    <text evidence="1">The sequence shown here is derived from an EMBL/GenBank/DDBJ whole genome shotgun (WGS) entry which is preliminary data.</text>
</comment>
<evidence type="ECO:0000313" key="2">
    <source>
        <dbReference type="Proteomes" id="UP001242045"/>
    </source>
</evidence>
<sequence length="321" mass="34774">MPRILLQQSGVVRHLASVNVTHDGSIKLDLVRNGQGSVNWTWASVDGHAGPTNSVAVEERKTKSITIHTTGRINYHFHPNHTNYVPCLMDLEGPVPVVIYSVPALALLDEQVSPQSADFLEIVPDEVVGRLGFRFDILPTVSPPEKHELCRFGVEGLFALSCIAIPGNGGVPLGDGVPASGFTTARPNGMLPFQAIAEEVAYLRFNQAKYASRLSGNSASTQPAEQSEALPVEAMLALAPLLYPPNQEGVWTCITAVPMSITPKLDVTFSDARYEARVVNVNSADTRLSTVRVRFKVFNKLTNAYEKKIVGIVSIALETGF</sequence>
<dbReference type="EMBL" id="JAUSRD010000004">
    <property type="protein sequence ID" value="MDP9893236.1"/>
    <property type="molecule type" value="Genomic_DNA"/>
</dbReference>
<reference evidence="1" key="1">
    <citation type="submission" date="2023-07" db="EMBL/GenBank/DDBJ databases">
        <title>Sorghum-associated microbial communities from plants grown in Nebraska, USA.</title>
        <authorList>
            <person name="Schachtman D."/>
        </authorList>
    </citation>
    <scope>NUCLEOTIDE SEQUENCE</scope>
    <source>
        <strain evidence="1">DS3754</strain>
    </source>
</reference>